<feature type="compositionally biased region" description="Pro residues" evidence="1">
    <location>
        <begin position="628"/>
        <end position="638"/>
    </location>
</feature>
<dbReference type="GeneID" id="27668871"/>
<evidence type="ECO:0000313" key="2">
    <source>
        <dbReference type="EMBL" id="KJR88696.1"/>
    </source>
</evidence>
<feature type="compositionally biased region" description="Low complexity" evidence="1">
    <location>
        <begin position="8"/>
        <end position="27"/>
    </location>
</feature>
<evidence type="ECO:0000256" key="1">
    <source>
        <dbReference type="SAM" id="MobiDB-lite"/>
    </source>
</evidence>
<comment type="caution">
    <text evidence="2">The sequence shown here is derived from an EMBL/GenBank/DDBJ whole genome shotgun (WGS) entry which is preliminary data.</text>
</comment>
<dbReference type="Proteomes" id="UP000033710">
    <property type="component" value="Unassembled WGS sequence"/>
</dbReference>
<feature type="region of interest" description="Disordered" evidence="1">
    <location>
        <begin position="1"/>
        <end position="170"/>
    </location>
</feature>
<organism evidence="2 3">
    <name type="scientific">Sporothrix schenckii 1099-18</name>
    <dbReference type="NCBI Taxonomy" id="1397361"/>
    <lineage>
        <taxon>Eukaryota</taxon>
        <taxon>Fungi</taxon>
        <taxon>Dikarya</taxon>
        <taxon>Ascomycota</taxon>
        <taxon>Pezizomycotina</taxon>
        <taxon>Sordariomycetes</taxon>
        <taxon>Sordariomycetidae</taxon>
        <taxon>Ophiostomatales</taxon>
        <taxon>Ophiostomataceae</taxon>
        <taxon>Sporothrix</taxon>
    </lineage>
</organism>
<feature type="region of interest" description="Disordered" evidence="1">
    <location>
        <begin position="182"/>
        <end position="441"/>
    </location>
</feature>
<dbReference type="OrthoDB" id="4155914at2759"/>
<accession>A0A0F2MKI1</accession>
<feature type="compositionally biased region" description="Polar residues" evidence="1">
    <location>
        <begin position="332"/>
        <end position="352"/>
    </location>
</feature>
<proteinExistence type="predicted"/>
<feature type="compositionally biased region" description="Pro residues" evidence="1">
    <location>
        <begin position="300"/>
        <end position="312"/>
    </location>
</feature>
<feature type="compositionally biased region" description="Gly residues" evidence="1">
    <location>
        <begin position="49"/>
        <end position="58"/>
    </location>
</feature>
<feature type="compositionally biased region" description="Low complexity" evidence="1">
    <location>
        <begin position="353"/>
        <end position="365"/>
    </location>
</feature>
<dbReference type="EMBL" id="AXCR01000004">
    <property type="protein sequence ID" value="KJR88696.1"/>
    <property type="molecule type" value="Genomic_DNA"/>
</dbReference>
<feature type="compositionally biased region" description="Low complexity" evidence="1">
    <location>
        <begin position="286"/>
        <end position="299"/>
    </location>
</feature>
<feature type="compositionally biased region" description="Acidic residues" evidence="1">
    <location>
        <begin position="999"/>
        <end position="1010"/>
    </location>
</feature>
<feature type="compositionally biased region" description="Low complexity" evidence="1">
    <location>
        <begin position="137"/>
        <end position="152"/>
    </location>
</feature>
<feature type="compositionally biased region" description="Low complexity" evidence="1">
    <location>
        <begin position="590"/>
        <end position="616"/>
    </location>
</feature>
<reference evidence="2 3" key="1">
    <citation type="journal article" date="2014" name="BMC Genomics">
        <title>Comparative genomics of the major fungal agents of human and animal Sporotrichosis: Sporothrix schenckii and Sporothrix brasiliensis.</title>
        <authorList>
            <person name="Teixeira M.M."/>
            <person name="de Almeida L.G."/>
            <person name="Kubitschek-Barreira P."/>
            <person name="Alves F.L."/>
            <person name="Kioshima E.S."/>
            <person name="Abadio A.K."/>
            <person name="Fernandes L."/>
            <person name="Derengowski L.S."/>
            <person name="Ferreira K.S."/>
            <person name="Souza R.C."/>
            <person name="Ruiz J.C."/>
            <person name="de Andrade N.C."/>
            <person name="Paes H.C."/>
            <person name="Nicola A.M."/>
            <person name="Albuquerque P."/>
            <person name="Gerber A.L."/>
            <person name="Martins V.P."/>
            <person name="Peconick L.D."/>
            <person name="Neto A.V."/>
            <person name="Chaucanez C.B."/>
            <person name="Silva P.A."/>
            <person name="Cunha O.L."/>
            <person name="de Oliveira F.F."/>
            <person name="dos Santos T.C."/>
            <person name="Barros A.L."/>
            <person name="Soares M.A."/>
            <person name="de Oliveira L.M."/>
            <person name="Marini M.M."/>
            <person name="Villalobos-Duno H."/>
            <person name="Cunha M.M."/>
            <person name="de Hoog S."/>
            <person name="da Silveira J.F."/>
            <person name="Henrissat B."/>
            <person name="Nino-Vega G.A."/>
            <person name="Cisalpino P.S."/>
            <person name="Mora-Montes H.M."/>
            <person name="Almeida S.R."/>
            <person name="Stajich J.E."/>
            <person name="Lopes-Bezerra L.M."/>
            <person name="Vasconcelos A.T."/>
            <person name="Felipe M.S."/>
        </authorList>
    </citation>
    <scope>NUCLEOTIDE SEQUENCE [LARGE SCALE GENOMIC DNA]</scope>
    <source>
        <strain evidence="2 3">1099-18</strain>
    </source>
</reference>
<feature type="region of interest" description="Disordered" evidence="1">
    <location>
        <begin position="988"/>
        <end position="1032"/>
    </location>
</feature>
<feature type="compositionally biased region" description="Polar residues" evidence="1">
    <location>
        <begin position="153"/>
        <end position="170"/>
    </location>
</feature>
<gene>
    <name evidence="2" type="ORF">SPSK_06924</name>
</gene>
<reference evidence="2 3" key="2">
    <citation type="journal article" date="2015" name="Eukaryot. Cell">
        <title>Asexual propagation of a virulent clone complex in a human and feline outbreak of sporotrichosis.</title>
        <authorList>
            <person name="Teixeira Mde M."/>
            <person name="Rodrigues A.M."/>
            <person name="Tsui C.K."/>
            <person name="de Almeida L.G."/>
            <person name="Van Diepeningen A.D."/>
            <person name="van den Ende B.G."/>
            <person name="Fernandes G.F."/>
            <person name="Kano R."/>
            <person name="Hamelin R.C."/>
            <person name="Lopes-Bezerra L.M."/>
            <person name="Vasconcelos A.T."/>
            <person name="de Hoog S."/>
            <person name="de Camargo Z.P."/>
            <person name="Felipe M.S."/>
        </authorList>
    </citation>
    <scope>NUCLEOTIDE SEQUENCE [LARGE SCALE GENOMIC DNA]</scope>
    <source>
        <strain evidence="2 3">1099-18</strain>
    </source>
</reference>
<feature type="compositionally biased region" description="Polar residues" evidence="1">
    <location>
        <begin position="550"/>
        <end position="564"/>
    </location>
</feature>
<feature type="compositionally biased region" description="Low complexity" evidence="1">
    <location>
        <begin position="90"/>
        <end position="128"/>
    </location>
</feature>
<dbReference type="AlphaFoldDB" id="A0A0F2MKI1"/>
<dbReference type="VEuPathDB" id="FungiDB:SPSK_06924"/>
<evidence type="ECO:0008006" key="4">
    <source>
        <dbReference type="Google" id="ProtNLM"/>
    </source>
</evidence>
<feature type="compositionally biased region" description="Low complexity" evidence="1">
    <location>
        <begin position="36"/>
        <end position="48"/>
    </location>
</feature>
<protein>
    <recommendedName>
        <fullName evidence="4">S-adenosylmethionine-dependent methyltransferase-like protein</fullName>
    </recommendedName>
</protein>
<feature type="compositionally biased region" description="Low complexity" evidence="1">
    <location>
        <begin position="664"/>
        <end position="676"/>
    </location>
</feature>
<evidence type="ECO:0000313" key="3">
    <source>
        <dbReference type="Proteomes" id="UP000033710"/>
    </source>
</evidence>
<dbReference type="KEGG" id="ssck:SPSK_06924"/>
<dbReference type="RefSeq" id="XP_016591372.1">
    <property type="nucleotide sequence ID" value="XM_016733594.1"/>
</dbReference>
<sequence length="1061" mass="114773">MPSFLSGRQSSRSQQHQHQQQQQQQQQETPPPALLQRQQQQQHPFGDTPGSGPGPGRGPGEDPGPATAASFSNTDLPAFDSLQKTLGRRQSQLLDEQQQQLFSSQQQQRMQQAQQQLQHQQNQQNQQQYPPPLAPGLTKSSSTKLPSSVASPAGNTSTAGFDGQQPHTPLLTKQTNLEYLEQVSRSQSQRYPTQVGPLQTHQHYSSSSLGAASVDDLSRTLPISSPLAGQPPQFPLKDQYQQQVQQQQQQRVQSPPQPPPPAQETRRTTRKLFKNFLGGGSGSNRGSGPDSNGRSQLQQQPPPPSLPQPGPSPAAQNVHNNSAGLARRPSKRLSQQPPSLRTGPSQLSLDPSQQGWPLQGQQQQQHFIGADSAGNPGNTQPSPLQGIGEFAGDNQGGGYPVSDNDQPPPPSIRRVHTGEPDQQETSPYGPDDIGTQSNSHAAQLAQGRYIQQLAPGVSPSEQVVLQQQGGNTAFGQGQFDPQQQQPYPALQYQQPQAISTNTPHQGFIGHLSTTGLPQQQHSLLQQHTPNPETISQVSHESPVAEADQLAAQTSSSAGNTYSSQDPHRQIPLGQTAALQDLAPTPPPPAQHQQQPPAQLQAVQAAQQQGQALQNPASGQELLQEEDTMPPPPGGPPPNRRSQDTNDRSGQPSGGQPPPYRHNQGALSASGPPGSLSPLPPLPAGSSGTSGGPTQGYRGASDQRQYEGASTDGRTSPQPSTGDRDAPVADSEKALKELALKYKNVKRLYFEGKSQIDQLTGQIEHLQNAIANQRMSQSRTALDDSEYATRFNRLNGAITNLSFNIRKDWEGLPKWIEPYASPEALKTGKQEMTAVGRAIICRWVVECVFNRCFHPGLDPELSHQLKEIERNIRGSSKKFGSQEEFDALTYKIISWRMATLEGLQDTLSRPESNENRVKFTQQAVADLTSYLYQYMSETPPPGVDGSASMIVELAVGIASNLPMESRDVVVSLPMPLDYVSPQWMDVEKQGLPPLNTGADGDAEQDEDDAATDDGVAGNDDEHVGASRSAHPSNDMPKVRFAGFVAVEVRGRQVLAKASVWTL</sequence>
<name>A0A0F2MKI1_SPOSC</name>
<feature type="region of interest" description="Disordered" evidence="1">
    <location>
        <begin position="531"/>
        <end position="728"/>
    </location>
</feature>
<feature type="compositionally biased region" description="Polar residues" evidence="1">
    <location>
        <begin position="182"/>
        <end position="210"/>
    </location>
</feature>
<feature type="compositionally biased region" description="Polar residues" evidence="1">
    <location>
        <begin position="711"/>
        <end position="720"/>
    </location>
</feature>
<feature type="compositionally biased region" description="Low complexity" evidence="1">
    <location>
        <begin position="239"/>
        <end position="254"/>
    </location>
</feature>